<dbReference type="EMBL" id="QZJW01000050">
    <property type="protein sequence ID" value="RJO60238.1"/>
    <property type="molecule type" value="Genomic_DNA"/>
</dbReference>
<accession>A0A419DAY8</accession>
<name>A0A419DAY8_9BACT</name>
<proteinExistence type="predicted"/>
<dbReference type="GO" id="GO:0030435">
    <property type="term" value="P:sporulation resulting in formation of a cellular spore"/>
    <property type="evidence" value="ECO:0007669"/>
    <property type="project" value="InterPro"/>
</dbReference>
<comment type="caution">
    <text evidence="1">The sequence shown here is derived from an EMBL/GenBank/DDBJ whole genome shotgun (WGS) entry which is preliminary data.</text>
</comment>
<dbReference type="Proteomes" id="UP000285655">
    <property type="component" value="Unassembled WGS sequence"/>
</dbReference>
<dbReference type="SUPFAM" id="SSF160537">
    <property type="entry name" value="SpoVG-like"/>
    <property type="match status" value="1"/>
</dbReference>
<protein>
    <submittedName>
        <fullName evidence="1">Uncharacterized protein</fullName>
    </submittedName>
</protein>
<dbReference type="InterPro" id="IPR036751">
    <property type="entry name" value="SpoVG_sf"/>
</dbReference>
<dbReference type="AlphaFoldDB" id="A0A419DAY8"/>
<organism evidence="1 2">
    <name type="scientific">candidate division WS5 bacterium</name>
    <dbReference type="NCBI Taxonomy" id="2093353"/>
    <lineage>
        <taxon>Bacteria</taxon>
        <taxon>candidate division WS5</taxon>
    </lineage>
</organism>
<gene>
    <name evidence="1" type="ORF">C4544_05705</name>
</gene>
<sequence length="110" mass="12768">MTNDEQKAILSEMFQESKVKIFIKDNGNLLATAQLLIAGIQEINGITIWKSKFDGSLNIQPPSYDPFHKCKAVWIKDEKLWHDICVRLEREYQNKREALGIDEAIEDIEF</sequence>
<evidence type="ECO:0000313" key="1">
    <source>
        <dbReference type="EMBL" id="RJO60238.1"/>
    </source>
</evidence>
<evidence type="ECO:0000313" key="2">
    <source>
        <dbReference type="Proteomes" id="UP000285655"/>
    </source>
</evidence>
<reference evidence="1 2" key="1">
    <citation type="journal article" date="2017" name="ISME J.">
        <title>Energy and carbon metabolisms in a deep terrestrial subsurface fluid microbial community.</title>
        <authorList>
            <person name="Momper L."/>
            <person name="Jungbluth S.P."/>
            <person name="Lee M.D."/>
            <person name="Amend J.P."/>
        </authorList>
    </citation>
    <scope>NUCLEOTIDE SEQUENCE [LARGE SCALE GENOMIC DNA]</scope>
    <source>
        <strain evidence="1">SURF_29</strain>
    </source>
</reference>